<dbReference type="OrthoDB" id="9757559at2"/>
<gene>
    <name evidence="4" type="ORF">ALP40_05382</name>
</gene>
<dbReference type="SUPFAM" id="SSF56801">
    <property type="entry name" value="Acetyl-CoA synthetase-like"/>
    <property type="match status" value="1"/>
</dbReference>
<keyword evidence="2" id="KW-0597">Phosphoprotein</keyword>
<dbReference type="InterPro" id="IPR042099">
    <property type="entry name" value="ANL_N_sf"/>
</dbReference>
<protein>
    <submittedName>
        <fullName evidence="4">Amino acid adenylation</fullName>
    </submittedName>
</protein>
<dbReference type="InterPro" id="IPR000873">
    <property type="entry name" value="AMP-dep_synth/lig_dom"/>
</dbReference>
<feature type="non-terminal residue" evidence="4">
    <location>
        <position position="174"/>
    </location>
</feature>
<feature type="domain" description="AMP-dependent synthetase/ligase" evidence="3">
    <location>
        <begin position="6"/>
        <end position="100"/>
    </location>
</feature>
<dbReference type="Pfam" id="PF00501">
    <property type="entry name" value="AMP-binding"/>
    <property type="match status" value="1"/>
</dbReference>
<evidence type="ECO:0000256" key="1">
    <source>
        <dbReference type="ARBA" id="ARBA00022450"/>
    </source>
</evidence>
<proteinExistence type="predicted"/>
<dbReference type="PANTHER" id="PTHR45527">
    <property type="entry name" value="NONRIBOSOMAL PEPTIDE SYNTHETASE"/>
    <property type="match status" value="1"/>
</dbReference>
<evidence type="ECO:0000313" key="5">
    <source>
        <dbReference type="Proteomes" id="UP000273854"/>
    </source>
</evidence>
<feature type="non-terminal residue" evidence="4">
    <location>
        <position position="1"/>
    </location>
</feature>
<organism evidence="4 5">
    <name type="scientific">Pseudomonas viridiflava</name>
    <name type="common">Phytomonas viridiflava</name>
    <dbReference type="NCBI Taxonomy" id="33069"/>
    <lineage>
        <taxon>Bacteria</taxon>
        <taxon>Pseudomonadati</taxon>
        <taxon>Pseudomonadota</taxon>
        <taxon>Gammaproteobacteria</taxon>
        <taxon>Pseudomonadales</taxon>
        <taxon>Pseudomonadaceae</taxon>
        <taxon>Pseudomonas</taxon>
    </lineage>
</organism>
<dbReference type="PANTHER" id="PTHR45527:SF1">
    <property type="entry name" value="FATTY ACID SYNTHASE"/>
    <property type="match status" value="1"/>
</dbReference>
<dbReference type="AlphaFoldDB" id="A0A3M5P666"/>
<dbReference type="GO" id="GO:0005737">
    <property type="term" value="C:cytoplasm"/>
    <property type="evidence" value="ECO:0007669"/>
    <property type="project" value="TreeGrafter"/>
</dbReference>
<accession>A0A3M5P666</accession>
<dbReference type="GO" id="GO:0044550">
    <property type="term" value="P:secondary metabolite biosynthetic process"/>
    <property type="evidence" value="ECO:0007669"/>
    <property type="project" value="TreeGrafter"/>
</dbReference>
<reference evidence="4 5" key="1">
    <citation type="submission" date="2018-08" db="EMBL/GenBank/DDBJ databases">
        <title>Recombination of ecologically and evolutionarily significant loci maintains genetic cohesion in the Pseudomonas syringae species complex.</title>
        <authorList>
            <person name="Dillon M."/>
            <person name="Thakur S."/>
            <person name="Almeida R.N.D."/>
            <person name="Weir B.S."/>
            <person name="Guttman D.S."/>
        </authorList>
    </citation>
    <scope>NUCLEOTIDE SEQUENCE [LARGE SCALE GENOMIC DNA]</scope>
    <source>
        <strain evidence="4 5">ICMP 19473</strain>
    </source>
</reference>
<dbReference type="Proteomes" id="UP000273854">
    <property type="component" value="Unassembled WGS sequence"/>
</dbReference>
<dbReference type="RefSeq" id="WP_147478333.1">
    <property type="nucleotide sequence ID" value="NZ_RBTP01000050.1"/>
</dbReference>
<dbReference type="EMBL" id="RBTP01000050">
    <property type="protein sequence ID" value="RMT79677.1"/>
    <property type="molecule type" value="Genomic_DNA"/>
</dbReference>
<dbReference type="Gene3D" id="3.40.50.12780">
    <property type="entry name" value="N-terminal domain of ligase-like"/>
    <property type="match status" value="1"/>
</dbReference>
<sequence>GLGQGVHTVNVAGEALKRSLVESLFEQTQVQRLCNLYGPSETTTYSSWVAMDRENGFAAHIGKPVANTQFYLLDDQGQPVPLGVPGEIYIGGAGVARGYLNRDDLTAERFLNDPFSTAANARMYRTGDLGRWLADGNIEYLGRNDDQVKIRGFRIELGEIEAKLAQHTAVQEAV</sequence>
<dbReference type="FunFam" id="2.30.38.10:FF:000001">
    <property type="entry name" value="Non-ribosomal peptide synthetase PvdI"/>
    <property type="match status" value="1"/>
</dbReference>
<dbReference type="InterPro" id="IPR045851">
    <property type="entry name" value="AMP-bd_C_sf"/>
</dbReference>
<evidence type="ECO:0000259" key="3">
    <source>
        <dbReference type="Pfam" id="PF00501"/>
    </source>
</evidence>
<keyword evidence="1" id="KW-0596">Phosphopantetheine</keyword>
<comment type="caution">
    <text evidence="4">The sequence shown here is derived from an EMBL/GenBank/DDBJ whole genome shotgun (WGS) entry which is preliminary data.</text>
</comment>
<evidence type="ECO:0000313" key="4">
    <source>
        <dbReference type="EMBL" id="RMT79677.1"/>
    </source>
</evidence>
<dbReference type="GO" id="GO:0031177">
    <property type="term" value="F:phosphopantetheine binding"/>
    <property type="evidence" value="ECO:0007669"/>
    <property type="project" value="TreeGrafter"/>
</dbReference>
<dbReference type="GO" id="GO:0043041">
    <property type="term" value="P:amino acid activation for nonribosomal peptide biosynthetic process"/>
    <property type="evidence" value="ECO:0007669"/>
    <property type="project" value="TreeGrafter"/>
</dbReference>
<name>A0A3M5P666_PSEVI</name>
<dbReference type="Gene3D" id="3.30.300.30">
    <property type="match status" value="1"/>
</dbReference>
<evidence type="ECO:0000256" key="2">
    <source>
        <dbReference type="ARBA" id="ARBA00022553"/>
    </source>
</evidence>